<organism evidence="1 2">
    <name type="scientific">Acetobacteroides hydrogenigenes</name>
    <dbReference type="NCBI Taxonomy" id="979970"/>
    <lineage>
        <taxon>Bacteria</taxon>
        <taxon>Pseudomonadati</taxon>
        <taxon>Bacteroidota</taxon>
        <taxon>Bacteroidia</taxon>
        <taxon>Bacteroidales</taxon>
        <taxon>Rikenellaceae</taxon>
        <taxon>Acetobacteroides</taxon>
    </lineage>
</organism>
<sequence length="248" mass="27245">MKRIISFNMARLLVTELGTLARNVQNAVKGLLSVKLIPQKLADDLDAAVVVYNRSVGALTPSELAELAKSIDDERGNIELAIKGVVLSTKYRPEENIRTAGRRLEEAIRHRGWSMQDESYSSETTLVDQLLDDIKGSAQLTSDSATVGITSLLDMLGLCNQRFKDNEKKRNDGEVGSVTSVEAVRRLQATIQTIFGYLNSVSGVYPEVESAIDALNVAIAPLVEQIKTRATIAEKKKEEEKKNPDSTK</sequence>
<dbReference type="AlphaFoldDB" id="A0A4R2EZ01"/>
<dbReference type="Pfam" id="PF19775">
    <property type="entry name" value="DUF6261"/>
    <property type="match status" value="1"/>
</dbReference>
<proteinExistence type="predicted"/>
<dbReference type="EMBL" id="SLWB01000001">
    <property type="protein sequence ID" value="TCN72853.1"/>
    <property type="molecule type" value="Genomic_DNA"/>
</dbReference>
<keyword evidence="2" id="KW-1185">Reference proteome</keyword>
<dbReference type="Proteomes" id="UP000294830">
    <property type="component" value="Unassembled WGS sequence"/>
</dbReference>
<reference evidence="1 2" key="1">
    <citation type="submission" date="2019-03" db="EMBL/GenBank/DDBJ databases">
        <title>Genomic Encyclopedia of Archaeal and Bacterial Type Strains, Phase II (KMG-II): from individual species to whole genera.</title>
        <authorList>
            <person name="Goeker M."/>
        </authorList>
    </citation>
    <scope>NUCLEOTIDE SEQUENCE [LARGE SCALE GENOMIC DNA]</scope>
    <source>
        <strain evidence="1 2">RL-C</strain>
    </source>
</reference>
<accession>A0A4R2EZ01</accession>
<evidence type="ECO:0000313" key="1">
    <source>
        <dbReference type="EMBL" id="TCN72853.1"/>
    </source>
</evidence>
<gene>
    <name evidence="1" type="ORF">CLV25_10171</name>
</gene>
<protein>
    <submittedName>
        <fullName evidence="1">Uncharacterized protein</fullName>
    </submittedName>
</protein>
<evidence type="ECO:0000313" key="2">
    <source>
        <dbReference type="Proteomes" id="UP000294830"/>
    </source>
</evidence>
<dbReference type="RefSeq" id="WP_131837643.1">
    <property type="nucleotide sequence ID" value="NZ_SLWB01000001.1"/>
</dbReference>
<name>A0A4R2EZ01_9BACT</name>
<comment type="caution">
    <text evidence="1">The sequence shown here is derived from an EMBL/GenBank/DDBJ whole genome shotgun (WGS) entry which is preliminary data.</text>
</comment>
<dbReference type="InterPro" id="IPR046228">
    <property type="entry name" value="DUF6261"/>
</dbReference>